<dbReference type="Gene3D" id="3.90.25.10">
    <property type="entry name" value="UDP-galactose 4-epimerase, domain 1"/>
    <property type="match status" value="1"/>
</dbReference>
<proteinExistence type="predicted"/>
<sequence length="288" mass="31353">MKVLYFVGGTGGLGQELAKGLVTAEGFDDKIALVRSIGEKSERLESLGWKVQQVDFNDAERLVNAMPNASVVVSSVSGPQLVDTEIKMINAAKAAGASLYVPSQYGVDHRRWKPGFPFFVGKKVVLDHAEKVGLPTLAVYTGLFSDYIFFFLANLEKMTATLVDSGTGKYSFTKRSDIGFILARALTEPEFANGGDLSVQAETMTWREALALVEEIKGQKFTFIELTSQEALEKEQELLQGGDLLGAFRLHLLGEPVRGSLGSDTSEGAKSYDVELETLKQTLKATLK</sequence>
<evidence type="ECO:0000259" key="3">
    <source>
        <dbReference type="Pfam" id="PF05368"/>
    </source>
</evidence>
<dbReference type="AlphaFoldDB" id="A0A1Z5J8Y8"/>
<dbReference type="InterPro" id="IPR008030">
    <property type="entry name" value="NmrA-like"/>
</dbReference>
<keyword evidence="1" id="KW-0521">NADP</keyword>
<dbReference type="OrthoDB" id="102892at2759"/>
<comment type="caution">
    <text evidence="4">The sequence shown here is derived from an EMBL/GenBank/DDBJ whole genome shotgun (WGS) entry which is preliminary data.</text>
</comment>
<protein>
    <recommendedName>
        <fullName evidence="3">NmrA-like domain-containing protein</fullName>
    </recommendedName>
</protein>
<feature type="domain" description="NmrA-like" evidence="3">
    <location>
        <begin position="3"/>
        <end position="234"/>
    </location>
</feature>
<dbReference type="InterPro" id="IPR036291">
    <property type="entry name" value="NAD(P)-bd_dom_sf"/>
</dbReference>
<dbReference type="SUPFAM" id="SSF51735">
    <property type="entry name" value="NAD(P)-binding Rossmann-fold domains"/>
    <property type="match status" value="1"/>
</dbReference>
<reference evidence="4 5" key="1">
    <citation type="journal article" date="2015" name="Plant Cell">
        <title>Oil accumulation by the oleaginous diatom Fistulifera solaris as revealed by the genome and transcriptome.</title>
        <authorList>
            <person name="Tanaka T."/>
            <person name="Maeda Y."/>
            <person name="Veluchamy A."/>
            <person name="Tanaka M."/>
            <person name="Abida H."/>
            <person name="Marechal E."/>
            <person name="Bowler C."/>
            <person name="Muto M."/>
            <person name="Sunaga Y."/>
            <person name="Tanaka M."/>
            <person name="Yoshino T."/>
            <person name="Taniguchi T."/>
            <person name="Fukuda Y."/>
            <person name="Nemoto M."/>
            <person name="Matsumoto M."/>
            <person name="Wong P.S."/>
            <person name="Aburatani S."/>
            <person name="Fujibuchi W."/>
        </authorList>
    </citation>
    <scope>NUCLEOTIDE SEQUENCE [LARGE SCALE GENOMIC DNA]</scope>
    <source>
        <strain evidence="4 5">JPCC DA0580</strain>
    </source>
</reference>
<dbReference type="Proteomes" id="UP000198406">
    <property type="component" value="Unassembled WGS sequence"/>
</dbReference>
<dbReference type="Gene3D" id="3.40.50.720">
    <property type="entry name" value="NAD(P)-binding Rossmann-like Domain"/>
    <property type="match status" value="1"/>
</dbReference>
<keyword evidence="5" id="KW-1185">Reference proteome</keyword>
<evidence type="ECO:0000256" key="2">
    <source>
        <dbReference type="ARBA" id="ARBA00023002"/>
    </source>
</evidence>
<dbReference type="PANTHER" id="PTHR47706">
    <property type="entry name" value="NMRA-LIKE FAMILY PROTEIN"/>
    <property type="match status" value="1"/>
</dbReference>
<organism evidence="4 5">
    <name type="scientific">Fistulifera solaris</name>
    <name type="common">Oleaginous diatom</name>
    <dbReference type="NCBI Taxonomy" id="1519565"/>
    <lineage>
        <taxon>Eukaryota</taxon>
        <taxon>Sar</taxon>
        <taxon>Stramenopiles</taxon>
        <taxon>Ochrophyta</taxon>
        <taxon>Bacillariophyta</taxon>
        <taxon>Bacillariophyceae</taxon>
        <taxon>Bacillariophycidae</taxon>
        <taxon>Naviculales</taxon>
        <taxon>Naviculaceae</taxon>
        <taxon>Fistulifera</taxon>
    </lineage>
</organism>
<keyword evidence="2" id="KW-0560">Oxidoreductase</keyword>
<dbReference type="InterPro" id="IPR051609">
    <property type="entry name" value="NmrA/Isoflavone_reductase-like"/>
</dbReference>
<dbReference type="InParanoid" id="A0A1Z5J8Y8"/>
<dbReference type="GO" id="GO:0016491">
    <property type="term" value="F:oxidoreductase activity"/>
    <property type="evidence" value="ECO:0007669"/>
    <property type="project" value="UniProtKB-KW"/>
</dbReference>
<evidence type="ECO:0000313" key="4">
    <source>
        <dbReference type="EMBL" id="GAX10288.1"/>
    </source>
</evidence>
<name>A0A1Z5J8Y8_FISSO</name>
<accession>A0A1Z5J8Y8</accession>
<evidence type="ECO:0000313" key="5">
    <source>
        <dbReference type="Proteomes" id="UP000198406"/>
    </source>
</evidence>
<gene>
    <name evidence="4" type="ORF">FisN_3Lh491</name>
</gene>
<dbReference type="Pfam" id="PF05368">
    <property type="entry name" value="NmrA"/>
    <property type="match status" value="1"/>
</dbReference>
<dbReference type="PANTHER" id="PTHR47706:SF9">
    <property type="entry name" value="NMRA-LIKE DOMAIN-CONTAINING PROTEIN-RELATED"/>
    <property type="match status" value="1"/>
</dbReference>
<dbReference type="EMBL" id="BDSP01000016">
    <property type="protein sequence ID" value="GAX10288.1"/>
    <property type="molecule type" value="Genomic_DNA"/>
</dbReference>
<evidence type="ECO:0000256" key="1">
    <source>
        <dbReference type="ARBA" id="ARBA00022857"/>
    </source>
</evidence>